<evidence type="ECO:0000313" key="3">
    <source>
        <dbReference type="Proteomes" id="UP001490365"/>
    </source>
</evidence>
<proteinExistence type="predicted"/>
<name>A0ABV1TNQ3_9ACTN</name>
<dbReference type="EMBL" id="JBEOZM010000017">
    <property type="protein sequence ID" value="MER6271659.1"/>
    <property type="molecule type" value="Genomic_DNA"/>
</dbReference>
<organism evidence="2 3">
    <name type="scientific">Streptomyces sp. 900105755</name>
    <dbReference type="NCBI Taxonomy" id="3154389"/>
    <lineage>
        <taxon>Bacteria</taxon>
        <taxon>Bacillati</taxon>
        <taxon>Actinomycetota</taxon>
        <taxon>Actinomycetes</taxon>
        <taxon>Kitasatosporales</taxon>
        <taxon>Streptomycetaceae</taxon>
        <taxon>Streptomyces</taxon>
    </lineage>
</organism>
<accession>A0ABV1TNQ3</accession>
<comment type="caution">
    <text evidence="2">The sequence shown here is derived from an EMBL/GenBank/DDBJ whole genome shotgun (WGS) entry which is preliminary data.</text>
</comment>
<dbReference type="Proteomes" id="UP001490365">
    <property type="component" value="Unassembled WGS sequence"/>
</dbReference>
<keyword evidence="3" id="KW-1185">Reference proteome</keyword>
<feature type="compositionally biased region" description="Polar residues" evidence="1">
    <location>
        <begin position="32"/>
        <end position="41"/>
    </location>
</feature>
<gene>
    <name evidence="2" type="ORF">ABT211_30850</name>
</gene>
<reference evidence="2 3" key="1">
    <citation type="submission" date="2024-06" db="EMBL/GenBank/DDBJ databases">
        <title>The Natural Products Discovery Center: Release of the First 8490 Sequenced Strains for Exploring Actinobacteria Biosynthetic Diversity.</title>
        <authorList>
            <person name="Kalkreuter E."/>
            <person name="Kautsar S.A."/>
            <person name="Yang D."/>
            <person name="Bader C.D."/>
            <person name="Teijaro C.N."/>
            <person name="Fluegel L."/>
            <person name="Davis C.M."/>
            <person name="Simpson J.R."/>
            <person name="Lauterbach L."/>
            <person name="Steele A.D."/>
            <person name="Gui C."/>
            <person name="Meng S."/>
            <person name="Li G."/>
            <person name="Viehrig K."/>
            <person name="Ye F."/>
            <person name="Su P."/>
            <person name="Kiefer A.F."/>
            <person name="Nichols A."/>
            <person name="Cepeda A.J."/>
            <person name="Yan W."/>
            <person name="Fan B."/>
            <person name="Jiang Y."/>
            <person name="Adhikari A."/>
            <person name="Zheng C.-J."/>
            <person name="Schuster L."/>
            <person name="Cowan T.M."/>
            <person name="Smanski M.J."/>
            <person name="Chevrette M.G."/>
            <person name="De Carvalho L.P.S."/>
            <person name="Shen B."/>
        </authorList>
    </citation>
    <scope>NUCLEOTIDE SEQUENCE [LARGE SCALE GENOMIC DNA]</scope>
    <source>
        <strain evidence="2 3">NPDC001694</strain>
    </source>
</reference>
<protein>
    <submittedName>
        <fullName evidence="2">Uncharacterized protein</fullName>
    </submittedName>
</protein>
<feature type="region of interest" description="Disordered" evidence="1">
    <location>
        <begin position="1"/>
        <end position="50"/>
    </location>
</feature>
<dbReference type="RefSeq" id="WP_351960026.1">
    <property type="nucleotide sequence ID" value="NZ_JBEOZM010000017.1"/>
</dbReference>
<evidence type="ECO:0000256" key="1">
    <source>
        <dbReference type="SAM" id="MobiDB-lite"/>
    </source>
</evidence>
<evidence type="ECO:0000313" key="2">
    <source>
        <dbReference type="EMBL" id="MER6271659.1"/>
    </source>
</evidence>
<sequence>MPHTPPTAPAQADTDGERSSSASSKAVDSYHRPTTNPTCRQPTPPPDLTNYRYSTLQLVFDGGRLTAEQIRAITLDAREHDEARLLPLQQWQPLMPKGDFARLRAVEEARRTGVAAYVDTWGNA</sequence>